<evidence type="ECO:0000256" key="1">
    <source>
        <dbReference type="ARBA" id="ARBA00010944"/>
    </source>
</evidence>
<dbReference type="Proteomes" id="UP000030700">
    <property type="component" value="Unassembled WGS sequence"/>
</dbReference>
<name>A0A0S6VQT4_9BACT</name>
<feature type="domain" description="RmlD-like substrate binding" evidence="3">
    <location>
        <begin position="1"/>
        <end position="282"/>
    </location>
</feature>
<dbReference type="InterPro" id="IPR005913">
    <property type="entry name" value="dTDP_dehydrorham_reduct"/>
</dbReference>
<proteinExistence type="inferred from homology"/>
<dbReference type="GO" id="GO:0005829">
    <property type="term" value="C:cytosol"/>
    <property type="evidence" value="ECO:0007669"/>
    <property type="project" value="TreeGrafter"/>
</dbReference>
<dbReference type="NCBIfam" id="TIGR01214">
    <property type="entry name" value="rmlD"/>
    <property type="match status" value="1"/>
</dbReference>
<keyword evidence="5" id="KW-1185">Reference proteome</keyword>
<dbReference type="SUPFAM" id="SSF51735">
    <property type="entry name" value="NAD(P)-binding Rossmann-fold domains"/>
    <property type="match status" value="1"/>
</dbReference>
<gene>
    <name evidence="4" type="ORF">U14_00780</name>
</gene>
<dbReference type="CDD" id="cd05254">
    <property type="entry name" value="dTDP_HR_like_SDR_e"/>
    <property type="match status" value="1"/>
</dbReference>
<dbReference type="Pfam" id="PF04321">
    <property type="entry name" value="RmlD_sub_bind"/>
    <property type="match status" value="1"/>
</dbReference>
<evidence type="ECO:0000313" key="4">
    <source>
        <dbReference type="EMBL" id="GAK49557.1"/>
    </source>
</evidence>
<dbReference type="GO" id="GO:0019305">
    <property type="term" value="P:dTDP-rhamnose biosynthetic process"/>
    <property type="evidence" value="ECO:0007669"/>
    <property type="project" value="UniProtKB-UniPathway"/>
</dbReference>
<keyword evidence="2" id="KW-0521">NADP</keyword>
<reference evidence="4" key="1">
    <citation type="journal article" date="2015" name="PeerJ">
        <title>First genomic representation of candidate bacterial phylum KSB3 points to enhanced environmental sensing as a trigger of wastewater bulking.</title>
        <authorList>
            <person name="Sekiguchi Y."/>
            <person name="Ohashi A."/>
            <person name="Parks D.H."/>
            <person name="Yamauchi T."/>
            <person name="Tyson G.W."/>
            <person name="Hugenholtz P."/>
        </authorList>
    </citation>
    <scope>NUCLEOTIDE SEQUENCE [LARGE SCALE GENOMIC DNA]</scope>
</reference>
<dbReference type="AlphaFoldDB" id="A0A0S6VQT4"/>
<organism evidence="4">
    <name type="scientific">Candidatus Moduliflexus flocculans</name>
    <dbReference type="NCBI Taxonomy" id="1499966"/>
    <lineage>
        <taxon>Bacteria</taxon>
        <taxon>Candidatus Moduliflexota</taxon>
        <taxon>Candidatus Moduliflexia</taxon>
        <taxon>Candidatus Moduliflexales</taxon>
        <taxon>Candidatus Moduliflexaceae</taxon>
    </lineage>
</organism>
<dbReference type="Gene3D" id="3.90.25.10">
    <property type="entry name" value="UDP-galactose 4-epimerase, domain 1"/>
    <property type="match status" value="1"/>
</dbReference>
<keyword evidence="2" id="KW-0560">Oxidoreductase</keyword>
<dbReference type="InterPro" id="IPR036291">
    <property type="entry name" value="NAD(P)-bd_dom_sf"/>
</dbReference>
<evidence type="ECO:0000256" key="2">
    <source>
        <dbReference type="RuleBase" id="RU364082"/>
    </source>
</evidence>
<dbReference type="PANTHER" id="PTHR10491">
    <property type="entry name" value="DTDP-4-DEHYDRORHAMNOSE REDUCTASE"/>
    <property type="match status" value="1"/>
</dbReference>
<sequence length="285" mass="31568">MKIAITGSRGMLGTDLMRLFEREHEVLGLDLHNCDILDAAQLQSVIAPFAPNVIIHAAAYTNVDKAESDRDSAFALNETGTKHVAEAAKVCQAKLVYISTDYVFDGTKGTPYSEDDAPSPLGAYGWSKWRGEEQIRTVFADDPTAFLIVRIAWLYGKRGKNFVETILNLAQQQDTLRVVNDQFGSPTYTQDVARALQALIQCHGSGVVHATNSGQCTWHEFAETILQFAGITGVTVLPISSAELNRPAPRPAFSVLQHERFTQLTGQQLRHWKDGLRAYFEERSV</sequence>
<protein>
    <recommendedName>
        <fullName evidence="2">dTDP-4-dehydrorhamnose reductase</fullName>
        <ecNumber evidence="2">1.1.1.133</ecNumber>
    </recommendedName>
</protein>
<comment type="pathway">
    <text evidence="2">Carbohydrate biosynthesis; dTDP-L-rhamnose biosynthesis.</text>
</comment>
<comment type="function">
    <text evidence="2">Catalyzes the reduction of dTDP-6-deoxy-L-lyxo-4-hexulose to yield dTDP-L-rhamnose.</text>
</comment>
<dbReference type="PANTHER" id="PTHR10491:SF4">
    <property type="entry name" value="METHIONINE ADENOSYLTRANSFERASE 2 SUBUNIT BETA"/>
    <property type="match status" value="1"/>
</dbReference>
<dbReference type="InterPro" id="IPR029903">
    <property type="entry name" value="RmlD-like-bd"/>
</dbReference>
<evidence type="ECO:0000313" key="5">
    <source>
        <dbReference type="Proteomes" id="UP000030700"/>
    </source>
</evidence>
<dbReference type="GO" id="GO:0008831">
    <property type="term" value="F:dTDP-4-dehydrorhamnose reductase activity"/>
    <property type="evidence" value="ECO:0007669"/>
    <property type="project" value="UniProtKB-EC"/>
</dbReference>
<dbReference type="HOGENOM" id="CLU_045518_1_2_0"/>
<accession>A0A0S6VQT4</accession>
<evidence type="ECO:0000259" key="3">
    <source>
        <dbReference type="Pfam" id="PF04321"/>
    </source>
</evidence>
<dbReference type="STRING" id="1499966.U14_00780"/>
<dbReference type="UniPathway" id="UPA00124"/>
<dbReference type="EC" id="1.1.1.133" evidence="2"/>
<dbReference type="EMBL" id="DF820455">
    <property type="protein sequence ID" value="GAK49557.1"/>
    <property type="molecule type" value="Genomic_DNA"/>
</dbReference>
<comment type="similarity">
    <text evidence="1 2">Belongs to the dTDP-4-dehydrorhamnose reductase family.</text>
</comment>
<dbReference type="Gene3D" id="3.40.50.720">
    <property type="entry name" value="NAD(P)-binding Rossmann-like Domain"/>
    <property type="match status" value="1"/>
</dbReference>